<gene>
    <name evidence="1" type="ORF">I8J30_22975</name>
</gene>
<keyword evidence="1" id="KW-0223">Dioxygenase</keyword>
<keyword evidence="1" id="KW-0560">Oxidoreductase</keyword>
<proteinExistence type="predicted"/>
<accession>A0ABS5CI71</accession>
<dbReference type="GO" id="GO:0051213">
    <property type="term" value="F:dioxygenase activity"/>
    <property type="evidence" value="ECO:0007669"/>
    <property type="project" value="UniProtKB-KW"/>
</dbReference>
<sequence>MHLHELTMEQYLSWERDGYLAIEDFLSEGELHTYNTAMDATLAAWKAKGSIMPPNIDKVSSVIEHGEIYLALMEHPRMMGIMRDVIGDAFTMIDNELFIKHPGQATHANWHRDTATTMLIGGKRVPFMVKVFYFTADVPYDGGCLSFLPGSRHMRDEVLPAAEAGGQMPGHVRMNVRAGTAVLFDGATYHAAMDNTSSEQRRSLIYNYGPLFLKQWPGYEPSATLLGNKENTPLRNMLLGACPWPRDPHVFQ</sequence>
<dbReference type="InterPro" id="IPR008775">
    <property type="entry name" value="Phytyl_CoA_dOase-like"/>
</dbReference>
<dbReference type="Pfam" id="PF05721">
    <property type="entry name" value="PhyH"/>
    <property type="match status" value="1"/>
</dbReference>
<reference evidence="1 2" key="1">
    <citation type="submission" date="2021-04" db="EMBL/GenBank/DDBJ databases">
        <title>Paenibacillus sp. DLE-14 whole genome sequence.</title>
        <authorList>
            <person name="Ham Y.J."/>
        </authorList>
    </citation>
    <scope>NUCLEOTIDE SEQUENCE [LARGE SCALE GENOMIC DNA]</scope>
    <source>
        <strain evidence="1 2">DLE-14</strain>
    </source>
</reference>
<evidence type="ECO:0000313" key="2">
    <source>
        <dbReference type="Proteomes" id="UP000673394"/>
    </source>
</evidence>
<dbReference type="SUPFAM" id="SSF51197">
    <property type="entry name" value="Clavaminate synthase-like"/>
    <property type="match status" value="1"/>
</dbReference>
<dbReference type="PANTHER" id="PTHR20883:SF48">
    <property type="entry name" value="ECTOINE DIOXYGENASE"/>
    <property type="match status" value="1"/>
</dbReference>
<protein>
    <submittedName>
        <fullName evidence="1">Phytanoyl-CoA dioxygenase family protein</fullName>
    </submittedName>
</protein>
<dbReference type="Gene3D" id="2.60.120.620">
    <property type="entry name" value="q2cbj1_9rhob like domain"/>
    <property type="match status" value="1"/>
</dbReference>
<dbReference type="Proteomes" id="UP000673394">
    <property type="component" value="Unassembled WGS sequence"/>
</dbReference>
<keyword evidence="2" id="KW-1185">Reference proteome</keyword>
<dbReference type="PANTHER" id="PTHR20883">
    <property type="entry name" value="PHYTANOYL-COA DIOXYGENASE DOMAIN CONTAINING 1"/>
    <property type="match status" value="1"/>
</dbReference>
<dbReference type="EMBL" id="JAGKSP010000011">
    <property type="protein sequence ID" value="MBP3965582.1"/>
    <property type="molecule type" value="Genomic_DNA"/>
</dbReference>
<comment type="caution">
    <text evidence="1">The sequence shown here is derived from an EMBL/GenBank/DDBJ whole genome shotgun (WGS) entry which is preliminary data.</text>
</comment>
<evidence type="ECO:0000313" key="1">
    <source>
        <dbReference type="EMBL" id="MBP3965582.1"/>
    </source>
</evidence>
<dbReference type="RefSeq" id="WP_210662111.1">
    <property type="nucleotide sequence ID" value="NZ_JAGKSP010000011.1"/>
</dbReference>
<organism evidence="1 2">
    <name type="scientific">Paenibacillus lignilyticus</name>
    <dbReference type="NCBI Taxonomy" id="1172615"/>
    <lineage>
        <taxon>Bacteria</taxon>
        <taxon>Bacillati</taxon>
        <taxon>Bacillota</taxon>
        <taxon>Bacilli</taxon>
        <taxon>Bacillales</taxon>
        <taxon>Paenibacillaceae</taxon>
        <taxon>Paenibacillus</taxon>
    </lineage>
</organism>
<name>A0ABS5CI71_9BACL</name>